<evidence type="ECO:0008006" key="3">
    <source>
        <dbReference type="Google" id="ProtNLM"/>
    </source>
</evidence>
<sequence>MNKRIIHIFTAVIIWGCVLQACKKEASPYEQDTPVVNINQNSLDFLKAQTGTYDSLLYILHKLPQLEDSLINHSVTFFAPQDISILTAIQNINVTRTRSGKAAWIIDSVPLPVWDTLMRRYMVAGIVTPDSIRFADGVDLVTMSGYWHTSEETGDDVFSPYKMHADLVKQSTSGSTSTNKQRIQFSDKNFSRFRTDWSSSYVKTSSLITTNGVLHLLEPNHVFGFSSFVTFINR</sequence>
<proteinExistence type="predicted"/>
<organism evidence="1 2">
    <name type="scientific">Chitinophaga defluvii</name>
    <dbReference type="NCBI Taxonomy" id="3163343"/>
    <lineage>
        <taxon>Bacteria</taxon>
        <taxon>Pseudomonadati</taxon>
        <taxon>Bacteroidota</taxon>
        <taxon>Chitinophagia</taxon>
        <taxon>Chitinophagales</taxon>
        <taxon>Chitinophagaceae</taxon>
        <taxon>Chitinophaga</taxon>
    </lineage>
</organism>
<evidence type="ECO:0000313" key="1">
    <source>
        <dbReference type="EMBL" id="MET6998048.1"/>
    </source>
</evidence>
<dbReference type="Proteomes" id="UP001549749">
    <property type="component" value="Unassembled WGS sequence"/>
</dbReference>
<dbReference type="EMBL" id="JBEXAC010000001">
    <property type="protein sequence ID" value="MET6998048.1"/>
    <property type="molecule type" value="Genomic_DNA"/>
</dbReference>
<dbReference type="RefSeq" id="WP_354660683.1">
    <property type="nucleotide sequence ID" value="NZ_JBEXAC010000001.1"/>
</dbReference>
<comment type="caution">
    <text evidence="1">The sequence shown here is derived from an EMBL/GenBank/DDBJ whole genome shotgun (WGS) entry which is preliminary data.</text>
</comment>
<accession>A0ABV2T4X1</accession>
<reference evidence="1 2" key="1">
    <citation type="submission" date="2024-06" db="EMBL/GenBank/DDBJ databases">
        <title>Chitinophaga defluvii sp. nov., isolated from municipal sewage.</title>
        <authorList>
            <person name="Zhang L."/>
        </authorList>
    </citation>
    <scope>NUCLEOTIDE SEQUENCE [LARGE SCALE GENOMIC DNA]</scope>
    <source>
        <strain evidence="1 2">H8</strain>
    </source>
</reference>
<protein>
    <recommendedName>
        <fullName evidence="3">Fasciclin domain-containing protein</fullName>
    </recommendedName>
</protein>
<gene>
    <name evidence="1" type="ORF">ABR189_11735</name>
</gene>
<dbReference type="PROSITE" id="PS51257">
    <property type="entry name" value="PROKAR_LIPOPROTEIN"/>
    <property type="match status" value="1"/>
</dbReference>
<keyword evidence="2" id="KW-1185">Reference proteome</keyword>
<name>A0ABV2T4X1_9BACT</name>
<evidence type="ECO:0000313" key="2">
    <source>
        <dbReference type="Proteomes" id="UP001549749"/>
    </source>
</evidence>